<dbReference type="GO" id="GO:0008270">
    <property type="term" value="F:zinc ion binding"/>
    <property type="evidence" value="ECO:0007669"/>
    <property type="project" value="InterPro"/>
</dbReference>
<comment type="similarity">
    <text evidence="1">Belongs to the Churchill family.</text>
</comment>
<name>A0AAV2SL87_MEGNR</name>
<dbReference type="GO" id="GO:0008543">
    <property type="term" value="P:fibroblast growth factor receptor signaling pathway"/>
    <property type="evidence" value="ECO:0007669"/>
    <property type="project" value="TreeGrafter"/>
</dbReference>
<organism evidence="9 10">
    <name type="scientific">Meganyctiphanes norvegica</name>
    <name type="common">Northern krill</name>
    <name type="synonym">Thysanopoda norvegica</name>
    <dbReference type="NCBI Taxonomy" id="48144"/>
    <lineage>
        <taxon>Eukaryota</taxon>
        <taxon>Metazoa</taxon>
        <taxon>Ecdysozoa</taxon>
        <taxon>Arthropoda</taxon>
        <taxon>Crustacea</taxon>
        <taxon>Multicrustacea</taxon>
        <taxon>Malacostraca</taxon>
        <taxon>Eumalacostraca</taxon>
        <taxon>Eucarida</taxon>
        <taxon>Euphausiacea</taxon>
        <taxon>Euphausiidae</taxon>
        <taxon>Meganyctiphanes</taxon>
    </lineage>
</organism>
<evidence type="ECO:0000256" key="4">
    <source>
        <dbReference type="ARBA" id="ARBA00022723"/>
    </source>
</evidence>
<keyword evidence="7" id="KW-0010">Activator</keyword>
<keyword evidence="4" id="KW-0479">Metal-binding</keyword>
<feature type="non-terminal residue" evidence="9">
    <location>
        <position position="1"/>
    </location>
</feature>
<protein>
    <recommendedName>
        <fullName evidence="2">Protein Churchill</fullName>
    </recommendedName>
</protein>
<dbReference type="InterPro" id="IPR009508">
    <property type="entry name" value="Transcrpt_activator_Churchill"/>
</dbReference>
<dbReference type="AlphaFoldDB" id="A0AAV2SL87"/>
<keyword evidence="8" id="KW-0804">Transcription</keyword>
<sequence length="100" mass="11094">QGSVALDSGAYLANLSACVGCGQKDTIKGANKTTQDNAQQELVDFDHVCSSCGHVVAHHEYRFWLEDDFQYYEMSCRLCGEAEDTRSCLPDDPRQALVLF</sequence>
<evidence type="ECO:0000313" key="9">
    <source>
        <dbReference type="EMBL" id="CAL4204297.1"/>
    </source>
</evidence>
<evidence type="ECO:0000256" key="6">
    <source>
        <dbReference type="ARBA" id="ARBA00023015"/>
    </source>
</evidence>
<keyword evidence="3" id="KW-0217">Developmental protein</keyword>
<dbReference type="GO" id="GO:0045893">
    <property type="term" value="P:positive regulation of DNA-templated transcription"/>
    <property type="evidence" value="ECO:0007669"/>
    <property type="project" value="InterPro"/>
</dbReference>
<dbReference type="PANTHER" id="PTHR31931:SF2">
    <property type="entry name" value="PROTEIN CHURCHILL"/>
    <property type="match status" value="1"/>
</dbReference>
<dbReference type="InterPro" id="IPR038543">
    <property type="entry name" value="Churchill_sf"/>
</dbReference>
<comment type="caution">
    <text evidence="9">The sequence shown here is derived from an EMBL/GenBank/DDBJ whole genome shotgun (WGS) entry which is preliminary data.</text>
</comment>
<evidence type="ECO:0000256" key="8">
    <source>
        <dbReference type="ARBA" id="ARBA00023163"/>
    </source>
</evidence>
<dbReference type="Pfam" id="PF06573">
    <property type="entry name" value="Churchill"/>
    <property type="match status" value="1"/>
</dbReference>
<evidence type="ECO:0000256" key="1">
    <source>
        <dbReference type="ARBA" id="ARBA00009577"/>
    </source>
</evidence>
<evidence type="ECO:0000256" key="5">
    <source>
        <dbReference type="ARBA" id="ARBA00022833"/>
    </source>
</evidence>
<evidence type="ECO:0000256" key="7">
    <source>
        <dbReference type="ARBA" id="ARBA00023159"/>
    </source>
</evidence>
<dbReference type="Gene3D" id="2.60.40.4240">
    <property type="entry name" value="Transcription activator, Churchill"/>
    <property type="match status" value="1"/>
</dbReference>
<dbReference type="EMBL" id="CAXKWB010080039">
    <property type="protein sequence ID" value="CAL4204297.1"/>
    <property type="molecule type" value="Genomic_DNA"/>
</dbReference>
<keyword evidence="6" id="KW-0805">Transcription regulation</keyword>
<evidence type="ECO:0000313" key="10">
    <source>
        <dbReference type="Proteomes" id="UP001497623"/>
    </source>
</evidence>
<evidence type="ECO:0000256" key="2">
    <source>
        <dbReference type="ARBA" id="ARBA00021000"/>
    </source>
</evidence>
<proteinExistence type="inferred from homology"/>
<dbReference type="PANTHER" id="PTHR31931">
    <property type="entry name" value="PROTEIN CHURCHILL"/>
    <property type="match status" value="1"/>
</dbReference>
<reference evidence="9 10" key="1">
    <citation type="submission" date="2024-05" db="EMBL/GenBank/DDBJ databases">
        <authorList>
            <person name="Wallberg A."/>
        </authorList>
    </citation>
    <scope>NUCLEOTIDE SEQUENCE [LARGE SCALE GENOMIC DNA]</scope>
</reference>
<evidence type="ECO:0000256" key="3">
    <source>
        <dbReference type="ARBA" id="ARBA00022473"/>
    </source>
</evidence>
<accession>A0AAV2SL87</accession>
<keyword evidence="10" id="KW-1185">Reference proteome</keyword>
<keyword evidence="5" id="KW-0862">Zinc</keyword>
<gene>
    <name evidence="9" type="ORF">MNOR_LOCUS37846</name>
</gene>
<dbReference type="Proteomes" id="UP001497623">
    <property type="component" value="Unassembled WGS sequence"/>
</dbReference>